<proteinExistence type="predicted"/>
<dbReference type="Proteomes" id="UP001274896">
    <property type="component" value="Unassembled WGS sequence"/>
</dbReference>
<reference evidence="1" key="1">
    <citation type="submission" date="2023-06" db="EMBL/GenBank/DDBJ databases">
        <title>Male Hemibagrus guttatus genome.</title>
        <authorList>
            <person name="Bian C."/>
        </authorList>
    </citation>
    <scope>NUCLEOTIDE SEQUENCE</scope>
    <source>
        <strain evidence="1">Male_cb2023</strain>
        <tissue evidence="1">Muscle</tissue>
    </source>
</reference>
<keyword evidence="2" id="KW-1185">Reference proteome</keyword>
<organism evidence="1 2">
    <name type="scientific">Hemibagrus guttatus</name>
    <dbReference type="NCBI Taxonomy" id="175788"/>
    <lineage>
        <taxon>Eukaryota</taxon>
        <taxon>Metazoa</taxon>
        <taxon>Chordata</taxon>
        <taxon>Craniata</taxon>
        <taxon>Vertebrata</taxon>
        <taxon>Euteleostomi</taxon>
        <taxon>Actinopterygii</taxon>
        <taxon>Neopterygii</taxon>
        <taxon>Teleostei</taxon>
        <taxon>Ostariophysi</taxon>
        <taxon>Siluriformes</taxon>
        <taxon>Bagridae</taxon>
        <taxon>Hemibagrus</taxon>
    </lineage>
</organism>
<dbReference type="AlphaFoldDB" id="A0AAE0QPF7"/>
<gene>
    <name evidence="1" type="ORF">QTP70_033750</name>
</gene>
<protein>
    <submittedName>
        <fullName evidence="1">Uncharacterized protein</fullName>
    </submittedName>
</protein>
<sequence length="134" mass="14968">MHSSNHIRKFTDDTSPVGLIRKNNGSAYREEVHQLHCIDIDKTKQMVVDFRRAQSGHSLLNIDSSSVEIINSTKFLDVHLAKNFICSFNTSSIKPSRPASPSVVNKRTSVESSVGVNAPDLPLPFLLVMLLYLF</sequence>
<evidence type="ECO:0000313" key="2">
    <source>
        <dbReference type="Proteomes" id="UP001274896"/>
    </source>
</evidence>
<comment type="caution">
    <text evidence="1">The sequence shown here is derived from an EMBL/GenBank/DDBJ whole genome shotgun (WGS) entry which is preliminary data.</text>
</comment>
<evidence type="ECO:0000313" key="1">
    <source>
        <dbReference type="EMBL" id="KAK3526814.1"/>
    </source>
</evidence>
<accession>A0AAE0QPF7</accession>
<dbReference type="EMBL" id="JAUCMX010000013">
    <property type="protein sequence ID" value="KAK3526814.1"/>
    <property type="molecule type" value="Genomic_DNA"/>
</dbReference>
<name>A0AAE0QPF7_9TELE</name>